<dbReference type="PANTHER" id="PTHR43272">
    <property type="entry name" value="LONG-CHAIN-FATTY-ACID--COA LIGASE"/>
    <property type="match status" value="1"/>
</dbReference>
<feature type="region of interest" description="Disordered" evidence="4">
    <location>
        <begin position="1"/>
        <end position="21"/>
    </location>
</feature>
<keyword evidence="7" id="KW-1185">Reference proteome</keyword>
<dbReference type="AlphaFoldDB" id="A0A1V9ZTA7"/>
<organism evidence="6 7">
    <name type="scientific">Achlya hypogyna</name>
    <name type="common">Oomycete</name>
    <name type="synonym">Protoachlya hypogyna</name>
    <dbReference type="NCBI Taxonomy" id="1202772"/>
    <lineage>
        <taxon>Eukaryota</taxon>
        <taxon>Sar</taxon>
        <taxon>Stramenopiles</taxon>
        <taxon>Oomycota</taxon>
        <taxon>Saprolegniomycetes</taxon>
        <taxon>Saprolegniales</taxon>
        <taxon>Achlyaceae</taxon>
        <taxon>Achlya</taxon>
    </lineage>
</organism>
<dbReference type="Gene3D" id="3.40.50.12780">
    <property type="entry name" value="N-terminal domain of ligase-like"/>
    <property type="match status" value="1"/>
</dbReference>
<accession>A0A1V9ZTA7</accession>
<keyword evidence="3" id="KW-0443">Lipid metabolism</keyword>
<dbReference type="Pfam" id="PF23562">
    <property type="entry name" value="AMP-binding_C_3"/>
    <property type="match status" value="1"/>
</dbReference>
<proteinExistence type="predicted"/>
<evidence type="ECO:0000259" key="5">
    <source>
        <dbReference type="Pfam" id="PF00501"/>
    </source>
</evidence>
<dbReference type="SUPFAM" id="SSF56801">
    <property type="entry name" value="Acetyl-CoA synthetase-like"/>
    <property type="match status" value="1"/>
</dbReference>
<dbReference type="GO" id="GO:0016020">
    <property type="term" value="C:membrane"/>
    <property type="evidence" value="ECO:0007669"/>
    <property type="project" value="TreeGrafter"/>
</dbReference>
<name>A0A1V9ZTA7_ACHHY</name>
<protein>
    <submittedName>
        <fullName evidence="6">Long-chain-fatty-acid-CoA ligase</fullName>
    </submittedName>
</protein>
<dbReference type="PANTHER" id="PTHR43272:SF32">
    <property type="entry name" value="AMP-DEPENDENT SYNTHETASE_LIGASE DOMAIN-CONTAINING PROTEIN"/>
    <property type="match status" value="1"/>
</dbReference>
<dbReference type="InterPro" id="IPR042099">
    <property type="entry name" value="ANL_N_sf"/>
</dbReference>
<dbReference type="STRING" id="1202772.A0A1V9ZTA7"/>
<feature type="domain" description="AMP-dependent synthetase/ligase" evidence="5">
    <location>
        <begin position="227"/>
        <end position="454"/>
    </location>
</feature>
<evidence type="ECO:0000256" key="1">
    <source>
        <dbReference type="ARBA" id="ARBA00022598"/>
    </source>
</evidence>
<dbReference type="GO" id="GO:0005783">
    <property type="term" value="C:endoplasmic reticulum"/>
    <property type="evidence" value="ECO:0007669"/>
    <property type="project" value="TreeGrafter"/>
</dbReference>
<dbReference type="EMBL" id="JNBR01000012">
    <property type="protein sequence ID" value="OQS01233.1"/>
    <property type="molecule type" value="Genomic_DNA"/>
</dbReference>
<dbReference type="Pfam" id="PF00501">
    <property type="entry name" value="AMP-binding"/>
    <property type="match status" value="1"/>
</dbReference>
<keyword evidence="2" id="KW-0276">Fatty acid metabolism</keyword>
<evidence type="ECO:0000313" key="7">
    <source>
        <dbReference type="Proteomes" id="UP000243579"/>
    </source>
</evidence>
<evidence type="ECO:0000256" key="2">
    <source>
        <dbReference type="ARBA" id="ARBA00022832"/>
    </source>
</evidence>
<evidence type="ECO:0000256" key="4">
    <source>
        <dbReference type="SAM" id="MobiDB-lite"/>
    </source>
</evidence>
<sequence>MSSAGPLSWSRRSSKVPMTTTPAAPRTVWSAFIGTATTSANAVALNRWVPTKVTPAPPSSTTPIAAGYSWGEYAEKVTAVARSFVAADVCVGDAVLFQMHANSIACTVLNMGVIGAGALVCHWRVQLIEVQTLWTDYAPFKWIVTDAAHLLPDYVLLPRLTGVVFLGSSRTVLPQTDVPIYSLEQFLELGKIHPASVDVVQGHVRPSDPCILAYQYSPDGQLCRYALTHDNILFTAGQLASGLQVDLGPCDRIIAYLPLHFVTSQIIEWYLPVALNGGPVLYCVEGDGSSSTLKHIQPTLFFGTPATWITLGRQLAAIKAQAHSIFYSWAKTRAVHHAEKLQVGAARGKGKQSLGHTLANKLVLSSMKKKLGLDSCRFCGVVLAKLAFDKIELFSTVDLPLYQLDGAVETSGFASVNAPHAWALGSSGKPLPGTVITLAEAAHSTEYQICYKGRNVCPQMLGVDDAWHSYQYGGLNPFGFVVVNHHKDFVILSTGERIPPAPYEIMLLKRAPYLQRAVVVGDGQAYLTVLLVLKTKKDKLVDEAIEKGRTLGSKALTVAEVARCPVWAVALDQLLDQINQAPHGSDPAGQSRSSGAVLSAEIGSGVNLAAVFPLMKWLLLPQDFSVATGEVRVEIDKPVLQRHIVAVKHEKLIETLY</sequence>
<gene>
    <name evidence="6" type="ORF">ACHHYP_01611</name>
</gene>
<dbReference type="OrthoDB" id="3633556at2759"/>
<comment type="caution">
    <text evidence="6">The sequence shown here is derived from an EMBL/GenBank/DDBJ whole genome shotgun (WGS) entry which is preliminary data.</text>
</comment>
<dbReference type="Proteomes" id="UP000243579">
    <property type="component" value="Unassembled WGS sequence"/>
</dbReference>
<evidence type="ECO:0000313" key="6">
    <source>
        <dbReference type="EMBL" id="OQS01233.1"/>
    </source>
</evidence>
<dbReference type="InterPro" id="IPR000873">
    <property type="entry name" value="AMP-dep_synth/lig_dom"/>
</dbReference>
<reference evidence="6 7" key="1">
    <citation type="journal article" date="2014" name="Genome Biol. Evol.">
        <title>The secreted proteins of Achlya hypogyna and Thraustotheca clavata identify the ancestral oomycete secretome and reveal gene acquisitions by horizontal gene transfer.</title>
        <authorList>
            <person name="Misner I."/>
            <person name="Blouin N."/>
            <person name="Leonard G."/>
            <person name="Richards T.A."/>
            <person name="Lane C.E."/>
        </authorList>
    </citation>
    <scope>NUCLEOTIDE SEQUENCE [LARGE SCALE GENOMIC DNA]</scope>
    <source>
        <strain evidence="6 7">ATCC 48635</strain>
    </source>
</reference>
<keyword evidence="1 6" id="KW-0436">Ligase</keyword>
<evidence type="ECO:0000256" key="3">
    <source>
        <dbReference type="ARBA" id="ARBA00023098"/>
    </source>
</evidence>
<dbReference type="GO" id="GO:0004467">
    <property type="term" value="F:long-chain fatty acid-CoA ligase activity"/>
    <property type="evidence" value="ECO:0007669"/>
    <property type="project" value="TreeGrafter"/>
</dbReference>